<comment type="caution">
    <text evidence="3">The sequence shown here is derived from an EMBL/GenBank/DDBJ whole genome shotgun (WGS) entry which is preliminary data.</text>
</comment>
<gene>
    <name evidence="3" type="ORF">ACFO8L_25890</name>
</gene>
<accession>A0ABV9ENJ3</accession>
<protein>
    <submittedName>
        <fullName evidence="3">BON domain-containing protein</fullName>
    </submittedName>
</protein>
<dbReference type="RefSeq" id="WP_262844326.1">
    <property type="nucleotide sequence ID" value="NZ_JANZYP010000028.1"/>
</dbReference>
<dbReference type="PROSITE" id="PS50914">
    <property type="entry name" value="BON"/>
    <property type="match status" value="1"/>
</dbReference>
<reference evidence="4" key="1">
    <citation type="journal article" date="2019" name="Int. J. Syst. Evol. Microbiol.">
        <title>The Global Catalogue of Microorganisms (GCM) 10K type strain sequencing project: providing services to taxonomists for standard genome sequencing and annotation.</title>
        <authorList>
            <consortium name="The Broad Institute Genomics Platform"/>
            <consortium name="The Broad Institute Genome Sequencing Center for Infectious Disease"/>
            <person name="Wu L."/>
            <person name="Ma J."/>
        </authorList>
    </citation>
    <scope>NUCLEOTIDE SEQUENCE [LARGE SCALE GENOMIC DNA]</scope>
    <source>
        <strain evidence="4">CCUG 49560</strain>
    </source>
</reference>
<dbReference type="EMBL" id="JBHSFN010000017">
    <property type="protein sequence ID" value="MFC4589544.1"/>
    <property type="molecule type" value="Genomic_DNA"/>
</dbReference>
<evidence type="ECO:0000259" key="2">
    <source>
        <dbReference type="PROSITE" id="PS50914"/>
    </source>
</evidence>
<dbReference type="InterPro" id="IPR007055">
    <property type="entry name" value="BON_dom"/>
</dbReference>
<name>A0ABV9ENJ3_9ACTN</name>
<evidence type="ECO:0000313" key="3">
    <source>
        <dbReference type="EMBL" id="MFC4589544.1"/>
    </source>
</evidence>
<evidence type="ECO:0000256" key="1">
    <source>
        <dbReference type="SAM" id="MobiDB-lite"/>
    </source>
</evidence>
<feature type="region of interest" description="Disordered" evidence="1">
    <location>
        <begin position="1"/>
        <end position="32"/>
    </location>
</feature>
<organism evidence="3 4">
    <name type="scientific">Sphaerisporangium corydalis</name>
    <dbReference type="NCBI Taxonomy" id="1441875"/>
    <lineage>
        <taxon>Bacteria</taxon>
        <taxon>Bacillati</taxon>
        <taxon>Actinomycetota</taxon>
        <taxon>Actinomycetes</taxon>
        <taxon>Streptosporangiales</taxon>
        <taxon>Streptosporangiaceae</taxon>
        <taxon>Sphaerisporangium</taxon>
    </lineage>
</organism>
<sequence length="108" mass="11824">MSHETGNHTVSHEAASHEAVPHEDAPHGDAPHYVAARVQRALAEDERTYELGIRVDIRGDLLFLRGQVEGDERRLLVAAVAGETAPGLKVRNEVTVVEVRDPGEEETL</sequence>
<feature type="domain" description="BON" evidence="2">
    <location>
        <begin position="30"/>
        <end position="98"/>
    </location>
</feature>
<dbReference type="Proteomes" id="UP001595891">
    <property type="component" value="Unassembled WGS sequence"/>
</dbReference>
<feature type="compositionally biased region" description="Basic and acidic residues" evidence="1">
    <location>
        <begin position="1"/>
        <end position="30"/>
    </location>
</feature>
<keyword evidence="4" id="KW-1185">Reference proteome</keyword>
<evidence type="ECO:0000313" key="4">
    <source>
        <dbReference type="Proteomes" id="UP001595891"/>
    </source>
</evidence>
<proteinExistence type="predicted"/>